<name>A0A7V4U307_CALAY</name>
<organism evidence="3">
    <name type="scientific">Caldithrix abyssi</name>
    <dbReference type="NCBI Taxonomy" id="187145"/>
    <lineage>
        <taxon>Bacteria</taxon>
        <taxon>Pseudomonadati</taxon>
        <taxon>Calditrichota</taxon>
        <taxon>Calditrichia</taxon>
        <taxon>Calditrichales</taxon>
        <taxon>Calditrichaceae</taxon>
        <taxon>Caldithrix</taxon>
    </lineage>
</organism>
<proteinExistence type="predicted"/>
<feature type="transmembrane region" description="Helical" evidence="1">
    <location>
        <begin position="144"/>
        <end position="163"/>
    </location>
</feature>
<dbReference type="PANTHER" id="PTHR36394:SF1">
    <property type="entry name" value="OS01G0277700 PROTEIN"/>
    <property type="match status" value="1"/>
</dbReference>
<feature type="transmembrane region" description="Helical" evidence="1">
    <location>
        <begin position="211"/>
        <end position="231"/>
    </location>
</feature>
<feature type="domain" description="Urease accessory protein UreH-like transmembrane" evidence="2">
    <location>
        <begin position="62"/>
        <end position="225"/>
    </location>
</feature>
<feature type="transmembrane region" description="Helical" evidence="1">
    <location>
        <begin position="47"/>
        <end position="72"/>
    </location>
</feature>
<accession>A0A7V4U307</accession>
<feature type="transmembrane region" description="Helical" evidence="1">
    <location>
        <begin position="175"/>
        <end position="199"/>
    </location>
</feature>
<keyword evidence="1" id="KW-1133">Transmembrane helix</keyword>
<dbReference type="PANTHER" id="PTHR36394">
    <property type="entry name" value="OS01G0277700 PROTEIN"/>
    <property type="match status" value="1"/>
</dbReference>
<sequence length="232" mass="25516">MELQILLITAVSIAFIHTLIGPDHYLPFIVMAKARGWRIGKTLGITFWCGVGHVLGSVVLGIAGVALGVAVQSLEILEGYRGDLASWLLIGFGIAYGVWGVRLAWRRKEHVHPHDHEDDHHHHKHHHLGSHAHLHGDEQSITPWALFVVFVLGPCEPLIPILMYPAARGGWMDLLWVTLAFGAVTIATMMAIVFVMVKGLARIDLGFMERYIHALAGFIIAVSGLAIKLFGL</sequence>
<protein>
    <recommendedName>
        <fullName evidence="2">Urease accessory protein UreH-like transmembrane domain-containing protein</fullName>
    </recommendedName>
</protein>
<keyword evidence="1" id="KW-0812">Transmembrane</keyword>
<evidence type="ECO:0000256" key="1">
    <source>
        <dbReference type="SAM" id="Phobius"/>
    </source>
</evidence>
<feature type="transmembrane region" description="Helical" evidence="1">
    <location>
        <begin position="84"/>
        <end position="105"/>
    </location>
</feature>
<dbReference type="Pfam" id="PF13386">
    <property type="entry name" value="DsbD_2"/>
    <property type="match status" value="1"/>
</dbReference>
<comment type="caution">
    <text evidence="3">The sequence shown here is derived from an EMBL/GenBank/DDBJ whole genome shotgun (WGS) entry which is preliminary data.</text>
</comment>
<dbReference type="AlphaFoldDB" id="A0A7V4U307"/>
<evidence type="ECO:0000313" key="3">
    <source>
        <dbReference type="EMBL" id="HGY57146.1"/>
    </source>
</evidence>
<feature type="transmembrane region" description="Helical" evidence="1">
    <location>
        <begin position="6"/>
        <end position="26"/>
    </location>
</feature>
<dbReference type="InterPro" id="IPR039447">
    <property type="entry name" value="UreH-like_TM_dom"/>
</dbReference>
<dbReference type="Proteomes" id="UP000885779">
    <property type="component" value="Unassembled WGS sequence"/>
</dbReference>
<reference evidence="3" key="1">
    <citation type="journal article" date="2020" name="mSystems">
        <title>Genome- and Community-Level Interaction Insights into Carbon Utilization and Element Cycling Functions of Hydrothermarchaeota in Hydrothermal Sediment.</title>
        <authorList>
            <person name="Zhou Z."/>
            <person name="Liu Y."/>
            <person name="Xu W."/>
            <person name="Pan J."/>
            <person name="Luo Z.H."/>
            <person name="Li M."/>
        </authorList>
    </citation>
    <scope>NUCLEOTIDE SEQUENCE [LARGE SCALE GENOMIC DNA]</scope>
    <source>
        <strain evidence="3">HyVt-577</strain>
    </source>
</reference>
<dbReference type="EMBL" id="DRQG01000146">
    <property type="protein sequence ID" value="HGY57146.1"/>
    <property type="molecule type" value="Genomic_DNA"/>
</dbReference>
<evidence type="ECO:0000259" key="2">
    <source>
        <dbReference type="Pfam" id="PF13386"/>
    </source>
</evidence>
<gene>
    <name evidence="3" type="ORF">ENK44_15665</name>
</gene>
<keyword evidence="1" id="KW-0472">Membrane</keyword>